<comment type="caution">
    <text evidence="4">The sequence shown here is derived from an EMBL/GenBank/DDBJ whole genome shotgun (WGS) entry which is preliminary data.</text>
</comment>
<evidence type="ECO:0000313" key="5">
    <source>
        <dbReference type="Proteomes" id="UP000310158"/>
    </source>
</evidence>
<keyword evidence="2" id="KW-0560">Oxidoreductase</keyword>
<dbReference type="Gene3D" id="3.40.50.720">
    <property type="entry name" value="NAD(P)-binding Rossmann-like Domain"/>
    <property type="match status" value="1"/>
</dbReference>
<gene>
    <name evidence="4" type="ORF">EW146_g5133</name>
</gene>
<dbReference type="GO" id="GO:0016491">
    <property type="term" value="F:oxidoreductase activity"/>
    <property type="evidence" value="ECO:0007669"/>
    <property type="project" value="UniProtKB-KW"/>
</dbReference>
<dbReference type="SUPFAM" id="SSF51735">
    <property type="entry name" value="NAD(P)-binding Rossmann-fold domains"/>
    <property type="match status" value="1"/>
</dbReference>
<dbReference type="InterPro" id="IPR051609">
    <property type="entry name" value="NmrA/Isoflavone_reductase-like"/>
</dbReference>
<dbReference type="Proteomes" id="UP000310158">
    <property type="component" value="Unassembled WGS sequence"/>
</dbReference>
<dbReference type="PANTHER" id="PTHR47706:SF9">
    <property type="entry name" value="NMRA-LIKE DOMAIN-CONTAINING PROTEIN-RELATED"/>
    <property type="match status" value="1"/>
</dbReference>
<feature type="domain" description="NmrA-like" evidence="3">
    <location>
        <begin position="7"/>
        <end position="260"/>
    </location>
</feature>
<keyword evidence="5" id="KW-1185">Reference proteome</keyword>
<dbReference type="InterPro" id="IPR008030">
    <property type="entry name" value="NmrA-like"/>
</dbReference>
<dbReference type="AlphaFoldDB" id="A0A4S4LSD0"/>
<dbReference type="EMBL" id="SGPL01000216">
    <property type="protein sequence ID" value="THH15312.1"/>
    <property type="molecule type" value="Genomic_DNA"/>
</dbReference>
<reference evidence="4 5" key="1">
    <citation type="submission" date="2019-02" db="EMBL/GenBank/DDBJ databases">
        <title>Genome sequencing of the rare red list fungi Bondarzewia mesenterica.</title>
        <authorList>
            <person name="Buettner E."/>
            <person name="Kellner H."/>
        </authorList>
    </citation>
    <scope>NUCLEOTIDE SEQUENCE [LARGE SCALE GENOMIC DNA]</scope>
    <source>
        <strain evidence="4 5">DSM 108281</strain>
    </source>
</reference>
<evidence type="ECO:0000256" key="2">
    <source>
        <dbReference type="ARBA" id="ARBA00023002"/>
    </source>
</evidence>
<dbReference type="Pfam" id="PF05368">
    <property type="entry name" value="NmrA"/>
    <property type="match status" value="1"/>
</dbReference>
<protein>
    <recommendedName>
        <fullName evidence="3">NmrA-like domain-containing protein</fullName>
    </recommendedName>
</protein>
<proteinExistence type="predicted"/>
<evidence type="ECO:0000256" key="1">
    <source>
        <dbReference type="ARBA" id="ARBA00022857"/>
    </source>
</evidence>
<dbReference type="InterPro" id="IPR036291">
    <property type="entry name" value="NAD(P)-bd_dom_sf"/>
</dbReference>
<dbReference type="OrthoDB" id="9974981at2759"/>
<sequence length="265" mass="28521">MADLVVKNVVVFGASGLVGRHVLSALSTVPNDLNVTVVTRASSGSKSSHNFPPTVKVLQIDYTPNSIRKALHNQDAAVSVFDLLITPGTGDLERTIIDLAVEEGVKLFIPSVFDVDPTEGNPGLEKLESLGIWQHKIANALYLKKLGEEGKITWTSIVCNFFLDMKPHGPVHTLSGLGYFGFDMDARKVLLYDGGAHPIGSVTVKRAGEAIIKVLLQPSLFANKAVYLSTLTVSQLNVLAELERVTGATFQKETVSSKELIAKKG</sequence>
<organism evidence="4 5">
    <name type="scientific">Bondarzewia mesenterica</name>
    <dbReference type="NCBI Taxonomy" id="1095465"/>
    <lineage>
        <taxon>Eukaryota</taxon>
        <taxon>Fungi</taxon>
        <taxon>Dikarya</taxon>
        <taxon>Basidiomycota</taxon>
        <taxon>Agaricomycotina</taxon>
        <taxon>Agaricomycetes</taxon>
        <taxon>Russulales</taxon>
        <taxon>Bondarzewiaceae</taxon>
        <taxon>Bondarzewia</taxon>
    </lineage>
</organism>
<evidence type="ECO:0000313" key="4">
    <source>
        <dbReference type="EMBL" id="THH15312.1"/>
    </source>
</evidence>
<dbReference type="PANTHER" id="PTHR47706">
    <property type="entry name" value="NMRA-LIKE FAMILY PROTEIN"/>
    <property type="match status" value="1"/>
</dbReference>
<evidence type="ECO:0000259" key="3">
    <source>
        <dbReference type="Pfam" id="PF05368"/>
    </source>
</evidence>
<name>A0A4S4LSD0_9AGAM</name>
<accession>A0A4S4LSD0</accession>
<keyword evidence="1" id="KW-0521">NADP</keyword>